<name>J8ZSF8_EDHAE</name>
<dbReference type="EMBL" id="AFBI03000003">
    <property type="protein sequence ID" value="EJW02573.1"/>
    <property type="molecule type" value="Genomic_DNA"/>
</dbReference>
<organism evidence="2 3">
    <name type="scientific">Edhazardia aedis (strain USNM 41457)</name>
    <name type="common">Microsporidian parasite</name>
    <dbReference type="NCBI Taxonomy" id="1003232"/>
    <lineage>
        <taxon>Eukaryota</taxon>
        <taxon>Fungi</taxon>
        <taxon>Fungi incertae sedis</taxon>
        <taxon>Microsporidia</taxon>
        <taxon>Edhazardia</taxon>
    </lineage>
</organism>
<sequence>MNNNYNFDFNTNNKVYKNSNVYRYNQNTCLSLLENYFGRKGIFSASCIYLTILYYILYLYSIFSIMLNKASLKFISFFISCFIVNDVTSMIEPISADYLPSASKSNKGLLLRV</sequence>
<dbReference type="Proteomes" id="UP000003163">
    <property type="component" value="Unassembled WGS sequence"/>
</dbReference>
<comment type="caution">
    <text evidence="2">The sequence shown here is derived from an EMBL/GenBank/DDBJ whole genome shotgun (WGS) entry which is preliminary data.</text>
</comment>
<keyword evidence="3" id="KW-1185">Reference proteome</keyword>
<evidence type="ECO:0000313" key="2">
    <source>
        <dbReference type="EMBL" id="EJW02573.1"/>
    </source>
</evidence>
<keyword evidence="1" id="KW-1133">Transmembrane helix</keyword>
<reference evidence="3" key="2">
    <citation type="submission" date="2015-07" db="EMBL/GenBank/DDBJ databases">
        <title>Contrasting host-pathogen interactions and genome evolution in two generalist and specialist microsporidian pathogens of mosquitoes.</title>
        <authorList>
            <consortium name="The Broad Institute Genomics Platform"/>
            <consortium name="The Broad Institute Genome Sequencing Center for Infectious Disease"/>
            <person name="Cuomo C.A."/>
            <person name="Sanscrainte N.D."/>
            <person name="Goldberg J.M."/>
            <person name="Heiman D."/>
            <person name="Young S."/>
            <person name="Zeng Q."/>
            <person name="Becnel J.J."/>
            <person name="Birren B.W."/>
        </authorList>
    </citation>
    <scope>NUCLEOTIDE SEQUENCE [LARGE SCALE GENOMIC DNA]</scope>
    <source>
        <strain evidence="3">USNM 41457</strain>
    </source>
</reference>
<keyword evidence="1" id="KW-0472">Membrane</keyword>
<dbReference type="HOGENOM" id="CLU_2133482_0_0_1"/>
<accession>J8ZSF8</accession>
<proteinExistence type="predicted"/>
<dbReference type="InParanoid" id="J8ZSF8"/>
<evidence type="ECO:0000313" key="3">
    <source>
        <dbReference type="Proteomes" id="UP000003163"/>
    </source>
</evidence>
<keyword evidence="1" id="KW-0812">Transmembrane</keyword>
<dbReference type="VEuPathDB" id="MicrosporidiaDB:EDEG_00267"/>
<reference evidence="2 3" key="1">
    <citation type="submission" date="2011-08" db="EMBL/GenBank/DDBJ databases">
        <authorList>
            <person name="Liu Z.J."/>
            <person name="Shi F.L."/>
            <person name="Lu J.Q."/>
            <person name="Li M."/>
            <person name="Wang Z.L."/>
        </authorList>
    </citation>
    <scope>NUCLEOTIDE SEQUENCE [LARGE SCALE GENOMIC DNA]</scope>
    <source>
        <strain evidence="2 3">USNM 41457</strain>
    </source>
</reference>
<evidence type="ECO:0000256" key="1">
    <source>
        <dbReference type="SAM" id="Phobius"/>
    </source>
</evidence>
<gene>
    <name evidence="2" type="ORF">EDEG_00267</name>
</gene>
<protein>
    <submittedName>
        <fullName evidence="2">Uncharacterized protein</fullName>
    </submittedName>
</protein>
<dbReference type="AlphaFoldDB" id="J8ZSF8"/>
<feature type="transmembrane region" description="Helical" evidence="1">
    <location>
        <begin position="41"/>
        <end position="60"/>
    </location>
</feature>